<evidence type="ECO:0000259" key="6">
    <source>
        <dbReference type="Pfam" id="PF06985"/>
    </source>
</evidence>
<reference evidence="8" key="1">
    <citation type="submission" date="2019-06" db="EMBL/GenBank/DDBJ databases">
        <title>Draft genome sequence of the griseofulvin-producing fungus Xylaria cubensis strain G536.</title>
        <authorList>
            <person name="Mead M.E."/>
            <person name="Raja H.A."/>
            <person name="Steenwyk J.L."/>
            <person name="Knowles S.L."/>
            <person name="Oberlies N.H."/>
            <person name="Rokas A."/>
        </authorList>
    </citation>
    <scope>NUCLEOTIDE SEQUENCE [LARGE SCALE GENOMIC DNA]</scope>
    <source>
        <strain evidence="8">G536</strain>
    </source>
</reference>
<dbReference type="OrthoDB" id="47007at2759"/>
<keyword evidence="2" id="KW-0999">Mitochondrion inner membrane</keyword>
<dbReference type="GO" id="GO:0005743">
    <property type="term" value="C:mitochondrial inner membrane"/>
    <property type="evidence" value="ECO:0007669"/>
    <property type="project" value="UniProtKB-SubCell"/>
</dbReference>
<evidence type="ECO:0000313" key="7">
    <source>
        <dbReference type="EMBL" id="TRX92944.1"/>
    </source>
</evidence>
<evidence type="ECO:0000256" key="1">
    <source>
        <dbReference type="ARBA" id="ARBA00004273"/>
    </source>
</evidence>
<evidence type="ECO:0000313" key="8">
    <source>
        <dbReference type="Proteomes" id="UP000319160"/>
    </source>
</evidence>
<proteinExistence type="predicted"/>
<accession>A0A553HYB4</accession>
<feature type="compositionally biased region" description="Basic and acidic residues" evidence="5">
    <location>
        <begin position="547"/>
        <end position="558"/>
    </location>
</feature>
<keyword evidence="4" id="KW-0472">Membrane</keyword>
<keyword evidence="8" id="KW-1185">Reference proteome</keyword>
<dbReference type="AlphaFoldDB" id="A0A553HYB4"/>
<dbReference type="EMBL" id="VFLP01000032">
    <property type="protein sequence ID" value="TRX92944.1"/>
    <property type="molecule type" value="Genomic_DNA"/>
</dbReference>
<comment type="caution">
    <text evidence="7">The sequence shown here is derived from an EMBL/GenBank/DDBJ whole genome shotgun (WGS) entry which is preliminary data.</text>
</comment>
<evidence type="ECO:0000256" key="3">
    <source>
        <dbReference type="ARBA" id="ARBA00023128"/>
    </source>
</evidence>
<evidence type="ECO:0000256" key="2">
    <source>
        <dbReference type="ARBA" id="ARBA00022792"/>
    </source>
</evidence>
<evidence type="ECO:0000256" key="5">
    <source>
        <dbReference type="SAM" id="MobiDB-lite"/>
    </source>
</evidence>
<sequence length="712" mass="80930">MQDFLFERMDYNKWHASLQPKVKQTDPYDTAPNCDLCKLLIHVDSVRHFLGSCEFPGEWTVIFRRSHAHGYAGPISYLSLWIQGFELEFSVWVDDGNPITGDLDISTEQPLFTNDPREAVPLIKRWLQGCLLNHVKEPGYVKLLESNGLKGRYCALSHCWGSPNNRPLRTVKENLESHLAGIPLSKLPKTFLEASILTRELGIDYLWIDSLCIVQDDPDDWFREAQVMGSVYEKAILMISASGSSDSSGGCFVAERPGDTPATVILAKTDDEHITRLNIRLISEAPARPWYGQLASRGWTKQELYLSRRRVFFMPDGMSWACRAIAMDERSTKTDLQIYDYLSWPSFLVEYTRSKLTIVSDRLPAIQGIITEMTKAQRGQCFFGVWDTDLVVQCLWISLVDTPLNDVLPNIPSWSRARTGGAKQWLIDGEHATSEARVGFRDNGPMILSVSGLLRTIGRSTPVNECCVAKFTYFTYFTNGTGFTNNHAGLAEFSLIKNPNGELRRPCAQFQDKRGRVLGFGIFDAQTTSRCVFALWASRERDAKDPLYDRHKIPDRKSISSTSSDATNPESTESVDSNMSWSEICNKDGCFDMFGTVKQTIYYGLLLEPVDNPMEADWEPAFPRDIQSPLPPSSTYRQPNFTMGMIDAPNKVPQHQRFYQQAYKQHTRLWQINPRSPKILIPYQILLWSTFGASMYMMGRKILGYNTWFGKA</sequence>
<evidence type="ECO:0000256" key="4">
    <source>
        <dbReference type="ARBA" id="ARBA00023136"/>
    </source>
</evidence>
<organism evidence="7 8">
    <name type="scientific">Xylaria flabelliformis</name>
    <dbReference type="NCBI Taxonomy" id="2512241"/>
    <lineage>
        <taxon>Eukaryota</taxon>
        <taxon>Fungi</taxon>
        <taxon>Dikarya</taxon>
        <taxon>Ascomycota</taxon>
        <taxon>Pezizomycotina</taxon>
        <taxon>Sordariomycetes</taxon>
        <taxon>Xylariomycetidae</taxon>
        <taxon>Xylariales</taxon>
        <taxon>Xylariaceae</taxon>
        <taxon>Xylaria</taxon>
    </lineage>
</organism>
<dbReference type="InterPro" id="IPR039297">
    <property type="entry name" value="COX7a"/>
</dbReference>
<keyword evidence="3" id="KW-0496">Mitochondrion</keyword>
<dbReference type="PANTHER" id="PTHR33112:SF16">
    <property type="entry name" value="HETEROKARYON INCOMPATIBILITY DOMAIN-CONTAINING PROTEIN"/>
    <property type="match status" value="1"/>
</dbReference>
<feature type="compositionally biased region" description="Polar residues" evidence="5">
    <location>
        <begin position="559"/>
        <end position="578"/>
    </location>
</feature>
<dbReference type="InterPro" id="IPR010730">
    <property type="entry name" value="HET"/>
</dbReference>
<name>A0A553HYB4_9PEZI</name>
<comment type="subcellular location">
    <subcellularLocation>
        <location evidence="1">Mitochondrion inner membrane</location>
    </subcellularLocation>
</comment>
<dbReference type="Pfam" id="PF02238">
    <property type="entry name" value="COX7a"/>
    <property type="match status" value="1"/>
</dbReference>
<gene>
    <name evidence="7" type="ORF">FHL15_006082</name>
</gene>
<dbReference type="Pfam" id="PF06985">
    <property type="entry name" value="HET"/>
    <property type="match status" value="1"/>
</dbReference>
<dbReference type="STRING" id="2512241.A0A553HYB4"/>
<feature type="region of interest" description="Disordered" evidence="5">
    <location>
        <begin position="547"/>
        <end position="578"/>
    </location>
</feature>
<feature type="domain" description="Heterokaryon incompatibility" evidence="6">
    <location>
        <begin position="153"/>
        <end position="303"/>
    </location>
</feature>
<dbReference type="PANTHER" id="PTHR33112">
    <property type="entry name" value="DOMAIN PROTEIN, PUTATIVE-RELATED"/>
    <property type="match status" value="1"/>
</dbReference>
<dbReference type="Proteomes" id="UP000319160">
    <property type="component" value="Unassembled WGS sequence"/>
</dbReference>
<protein>
    <recommendedName>
        <fullName evidence="6">Heterokaryon incompatibility domain-containing protein</fullName>
    </recommendedName>
</protein>